<keyword evidence="5" id="KW-0539">Nucleus</keyword>
<keyword evidence="3" id="KW-0378">Hydrolase</keyword>
<dbReference type="CDD" id="cd01625">
    <property type="entry name" value="HAD_PNP"/>
    <property type="match status" value="1"/>
</dbReference>
<dbReference type="GO" id="GO:0046404">
    <property type="term" value="F:ATP-dependent polydeoxyribonucleotide 5'-hydroxyl-kinase activity"/>
    <property type="evidence" value="ECO:0000318"/>
    <property type="project" value="GO_Central"/>
</dbReference>
<evidence type="ECO:0000256" key="5">
    <source>
        <dbReference type="ARBA" id="ARBA00023242"/>
    </source>
</evidence>
<feature type="domain" description="PNK FHA" evidence="7">
    <location>
        <begin position="4"/>
        <end position="71"/>
    </location>
</feature>
<reference evidence="9" key="1">
    <citation type="journal article" date="2002" name="Science">
        <title>The draft genome of Ciona intestinalis: insights into chordate and vertebrate origins.</title>
        <authorList>
            <person name="Dehal P."/>
            <person name="Satou Y."/>
            <person name="Campbell R.K."/>
            <person name="Chapman J."/>
            <person name="Degnan B."/>
            <person name="De Tomaso A."/>
            <person name="Davidson B."/>
            <person name="Di Gregorio A."/>
            <person name="Gelpke M."/>
            <person name="Goodstein D.M."/>
            <person name="Harafuji N."/>
            <person name="Hastings K.E."/>
            <person name="Ho I."/>
            <person name="Hotta K."/>
            <person name="Huang W."/>
            <person name="Kawashima T."/>
            <person name="Lemaire P."/>
            <person name="Martinez D."/>
            <person name="Meinertzhagen I.A."/>
            <person name="Necula S."/>
            <person name="Nonaka M."/>
            <person name="Putnam N."/>
            <person name="Rash S."/>
            <person name="Saiga H."/>
            <person name="Satake M."/>
            <person name="Terry A."/>
            <person name="Yamada L."/>
            <person name="Wang H.G."/>
            <person name="Awazu S."/>
            <person name="Azumi K."/>
            <person name="Boore J."/>
            <person name="Branno M."/>
            <person name="Chin-Bow S."/>
            <person name="DeSantis R."/>
            <person name="Doyle S."/>
            <person name="Francino P."/>
            <person name="Keys D.N."/>
            <person name="Haga S."/>
            <person name="Hayashi H."/>
            <person name="Hino K."/>
            <person name="Imai K.S."/>
            <person name="Inaba K."/>
            <person name="Kano S."/>
            <person name="Kobayashi K."/>
            <person name="Kobayashi M."/>
            <person name="Lee B.I."/>
            <person name="Makabe K.W."/>
            <person name="Manohar C."/>
            <person name="Matassi G."/>
            <person name="Medina M."/>
            <person name="Mochizuki Y."/>
            <person name="Mount S."/>
            <person name="Morishita T."/>
            <person name="Miura S."/>
            <person name="Nakayama A."/>
            <person name="Nishizaka S."/>
            <person name="Nomoto H."/>
            <person name="Ohta F."/>
            <person name="Oishi K."/>
            <person name="Rigoutsos I."/>
            <person name="Sano M."/>
            <person name="Sasaki A."/>
            <person name="Sasakura Y."/>
            <person name="Shoguchi E."/>
            <person name="Shin-i T."/>
            <person name="Spagnuolo A."/>
            <person name="Stainier D."/>
            <person name="Suzuki M.M."/>
            <person name="Tassy O."/>
            <person name="Takatori N."/>
            <person name="Tokuoka M."/>
            <person name="Yagi K."/>
            <person name="Yoshizaki F."/>
            <person name="Wada S."/>
            <person name="Zhang C."/>
            <person name="Hyatt P.D."/>
            <person name="Larimer F."/>
            <person name="Detter C."/>
            <person name="Doggett N."/>
            <person name="Glavina T."/>
            <person name="Hawkins T."/>
            <person name="Richardson P."/>
            <person name="Lucas S."/>
            <person name="Kohara Y."/>
            <person name="Levine M."/>
            <person name="Satoh N."/>
            <person name="Rokhsar D.S."/>
        </authorList>
    </citation>
    <scope>NUCLEOTIDE SEQUENCE [LARGE SCALE GENOMIC DNA]</scope>
</reference>
<dbReference type="Ensembl" id="ENSCINT00000029704.2">
    <property type="protein sequence ID" value="ENSCINP00000029458.2"/>
    <property type="gene ID" value="ENSCING00000006210.3"/>
</dbReference>
<evidence type="ECO:0000256" key="1">
    <source>
        <dbReference type="ARBA" id="ARBA00004123"/>
    </source>
</evidence>
<name>F6X0L7_CIOIN</name>
<dbReference type="HOGENOM" id="CLU_014938_1_1_1"/>
<dbReference type="Gene3D" id="2.60.200.20">
    <property type="match status" value="1"/>
</dbReference>
<dbReference type="SUPFAM" id="SSF49879">
    <property type="entry name" value="SMAD/FHA domain"/>
    <property type="match status" value="1"/>
</dbReference>
<dbReference type="SUPFAM" id="SSF52540">
    <property type="entry name" value="P-loop containing nucleoside triphosphate hydrolases"/>
    <property type="match status" value="1"/>
</dbReference>
<dbReference type="SUPFAM" id="SSF56784">
    <property type="entry name" value="HAD-like"/>
    <property type="match status" value="1"/>
</dbReference>
<dbReference type="Pfam" id="PF17913">
    <property type="entry name" value="FHA_2"/>
    <property type="match status" value="1"/>
</dbReference>
<dbReference type="Pfam" id="PF08645">
    <property type="entry name" value="PNK3P"/>
    <property type="match status" value="1"/>
</dbReference>
<dbReference type="GeneTree" id="ENSGT00940000159302"/>
<dbReference type="InterPro" id="IPR036412">
    <property type="entry name" value="HAD-like_sf"/>
</dbReference>
<dbReference type="InterPro" id="IPR023214">
    <property type="entry name" value="HAD_sf"/>
</dbReference>
<dbReference type="AlphaFoldDB" id="F6X0L7"/>
<reference evidence="8" key="3">
    <citation type="submission" date="2025-09" db="UniProtKB">
        <authorList>
            <consortium name="Ensembl"/>
        </authorList>
    </citation>
    <scope>IDENTIFICATION</scope>
</reference>
<dbReference type="FunFam" id="3.40.50.1000:FF:000078">
    <property type="entry name" value="Bifunctional polynucleotide phosphatase/kinase"/>
    <property type="match status" value="1"/>
</dbReference>
<feature type="region of interest" description="Disordered" evidence="6">
    <location>
        <begin position="172"/>
        <end position="192"/>
    </location>
</feature>
<evidence type="ECO:0000256" key="2">
    <source>
        <dbReference type="ARBA" id="ARBA00022763"/>
    </source>
</evidence>
<dbReference type="InterPro" id="IPR006551">
    <property type="entry name" value="Polynucleotide_phosphatase"/>
</dbReference>
<keyword evidence="2" id="KW-0227">DNA damage</keyword>
<dbReference type="Gene3D" id="3.40.50.1000">
    <property type="entry name" value="HAD superfamily/HAD-like"/>
    <property type="match status" value="1"/>
</dbReference>
<dbReference type="STRING" id="7719.ENSCINP00000029458"/>
<reference evidence="8" key="2">
    <citation type="submission" date="2025-08" db="UniProtKB">
        <authorList>
            <consortium name="Ensembl"/>
        </authorList>
    </citation>
    <scope>IDENTIFICATION</scope>
</reference>
<dbReference type="InterPro" id="IPR013954">
    <property type="entry name" value="PNK3P"/>
</dbReference>
<evidence type="ECO:0000313" key="9">
    <source>
        <dbReference type="Proteomes" id="UP000008144"/>
    </source>
</evidence>
<dbReference type="FunCoup" id="F6X0L7">
    <property type="interactions" value="45"/>
</dbReference>
<evidence type="ECO:0000256" key="6">
    <source>
        <dbReference type="SAM" id="MobiDB-lite"/>
    </source>
</evidence>
<dbReference type="NCBIfam" id="TIGR01662">
    <property type="entry name" value="HAD-SF-IIIA"/>
    <property type="match status" value="1"/>
</dbReference>
<dbReference type="Pfam" id="PF13671">
    <property type="entry name" value="AAA_33"/>
    <property type="match status" value="1"/>
</dbReference>
<dbReference type="PANTHER" id="PTHR12083:SF9">
    <property type="entry name" value="BIFUNCTIONAL POLYNUCLEOTIDE PHOSPHATASE_KINASE"/>
    <property type="match status" value="1"/>
</dbReference>
<dbReference type="GO" id="GO:0046403">
    <property type="term" value="F:polynucleotide 3'-phosphatase activity"/>
    <property type="evidence" value="ECO:0000318"/>
    <property type="project" value="GO_Central"/>
</dbReference>
<dbReference type="GO" id="GO:0005634">
    <property type="term" value="C:nucleus"/>
    <property type="evidence" value="ECO:0000318"/>
    <property type="project" value="GO_Central"/>
</dbReference>
<accession>F6X0L7</accession>
<keyword evidence="4" id="KW-0234">DNA repair</keyword>
<comment type="subcellular location">
    <subcellularLocation>
        <location evidence="1">Nucleus</location>
    </subcellularLocation>
</comment>
<evidence type="ECO:0000256" key="3">
    <source>
        <dbReference type="ARBA" id="ARBA00022801"/>
    </source>
</evidence>
<dbReference type="FunFam" id="2.60.200.20:FF:000058">
    <property type="entry name" value="GM26347"/>
    <property type="match status" value="1"/>
</dbReference>
<evidence type="ECO:0000256" key="4">
    <source>
        <dbReference type="ARBA" id="ARBA00023204"/>
    </source>
</evidence>
<dbReference type="InterPro" id="IPR006549">
    <property type="entry name" value="HAD-SF_hydro_IIIA"/>
</dbReference>
<dbReference type="InterPro" id="IPR027417">
    <property type="entry name" value="P-loop_NTPase"/>
</dbReference>
<dbReference type="Proteomes" id="UP000008144">
    <property type="component" value="Unassembled WGS sequence"/>
</dbReference>
<organism evidence="8 9">
    <name type="scientific">Ciona intestinalis</name>
    <name type="common">Transparent sea squirt</name>
    <name type="synonym">Ascidia intestinalis</name>
    <dbReference type="NCBI Taxonomy" id="7719"/>
    <lineage>
        <taxon>Eukaryota</taxon>
        <taxon>Metazoa</taxon>
        <taxon>Chordata</taxon>
        <taxon>Tunicata</taxon>
        <taxon>Ascidiacea</taxon>
        <taxon>Phlebobranchia</taxon>
        <taxon>Cionidae</taxon>
        <taxon>Ciona</taxon>
    </lineage>
</organism>
<dbReference type="InterPro" id="IPR041388">
    <property type="entry name" value="FHA_2"/>
</dbReference>
<evidence type="ECO:0000259" key="7">
    <source>
        <dbReference type="Pfam" id="PF17913"/>
    </source>
</evidence>
<dbReference type="PANTHER" id="PTHR12083">
    <property type="entry name" value="BIFUNCTIONAL POLYNUCLEOTIDE PHOSPHATASE/KINASE"/>
    <property type="match status" value="1"/>
</dbReference>
<sequence length="571" mass="64583">MEIYLQCCDGHHDDIFLPDGQAVVVGRSEATKITDKRCSRKQLELTADYSNKSVTVRQLGSTPGCIDGKPLDHNNIASLHENETLCVVQKEFPHKLLFVTNGMYLFFIPHKFFIMFNNIALIDNQGEETTSTLNKKRTLTDYFVNNNVPKSKKLKKDLKGEKDNIEEKLKQLQQQSFSKPKTDTKPPVSTTTSQCEIGWSTVDQSMLVYQSEGLKHSSQVVAFDLDSTLITTKSGKTFATDYKDWKIMLGEIPKKLKQLSAEGVKIVIISNQNGISKGKVKEEDFKKKAEAVVKALGVPCQVLAATKRCKYRKPNIGSYNWLCDYGNGGIKVDDFTYVGDAAGRAKNWEPKRKKDFSCSDRLFALNLNVPFFTPEEYFLNQKPAKFTLPEFDPKSLKSSSKELTSVGNIVSNQQEVLILVGYPACGKSTFTRQHLVPKGYVQINRDTLKTWQKCVAACKSALASGKSVAIDNTNPDIESRKRYIDCAKERKCPCRCLYFDISIEHAFHNNRFRELSGTAHDIISSMIIYSHRKKFVEPTTKEGFDEIVKVNFVPSFENKELERMYYIISSG</sequence>
<evidence type="ECO:0000313" key="8">
    <source>
        <dbReference type="Ensembl" id="ENSCINP00000029458.2"/>
    </source>
</evidence>
<dbReference type="InParanoid" id="F6X0L7"/>
<dbReference type="OMA" id="AADWKWW"/>
<dbReference type="GO" id="GO:0006281">
    <property type="term" value="P:DNA repair"/>
    <property type="evidence" value="ECO:0000318"/>
    <property type="project" value="GO_Central"/>
</dbReference>
<dbReference type="InterPro" id="IPR008984">
    <property type="entry name" value="SMAD_FHA_dom_sf"/>
</dbReference>
<proteinExistence type="predicted"/>
<dbReference type="FunFam" id="3.40.50.300:FF:000737">
    <property type="entry name" value="Bifunctional polynucleotide phosphatase/kinase"/>
    <property type="match status" value="1"/>
</dbReference>
<dbReference type="Gene3D" id="3.40.50.300">
    <property type="entry name" value="P-loop containing nucleotide triphosphate hydrolases"/>
    <property type="match status" value="1"/>
</dbReference>
<protein>
    <recommendedName>
        <fullName evidence="7">PNK FHA domain-containing protein</fullName>
    </recommendedName>
</protein>
<dbReference type="NCBIfam" id="TIGR01664">
    <property type="entry name" value="DNA-3'-Pase"/>
    <property type="match status" value="1"/>
</dbReference>
<keyword evidence="9" id="KW-1185">Reference proteome</keyword>